<dbReference type="InterPro" id="IPR037813">
    <property type="entry name" value="TAF2"/>
</dbReference>
<keyword evidence="4" id="KW-0805">Transcription regulation</keyword>
<organism evidence="7 8">
    <name type="scientific">Meloidogyne javanica</name>
    <name type="common">Root-knot nematode worm</name>
    <dbReference type="NCBI Taxonomy" id="6303"/>
    <lineage>
        <taxon>Eukaryota</taxon>
        <taxon>Metazoa</taxon>
        <taxon>Ecdysozoa</taxon>
        <taxon>Nematoda</taxon>
        <taxon>Chromadorea</taxon>
        <taxon>Rhabditida</taxon>
        <taxon>Tylenchina</taxon>
        <taxon>Tylenchomorpha</taxon>
        <taxon>Tylenchoidea</taxon>
        <taxon>Meloidogynidae</taxon>
        <taxon>Meloidogyninae</taxon>
        <taxon>Meloidogyne</taxon>
        <taxon>Meloidogyne incognita group</taxon>
    </lineage>
</organism>
<protein>
    <recommendedName>
        <fullName evidence="3">Transcription initiation factor TFIID subunit 2</fullName>
    </recommendedName>
</protein>
<evidence type="ECO:0000256" key="3">
    <source>
        <dbReference type="ARBA" id="ARBA00017363"/>
    </source>
</evidence>
<dbReference type="InterPro" id="IPR042097">
    <property type="entry name" value="Aminopeptidase_N-like_N_sf"/>
</dbReference>
<dbReference type="SUPFAM" id="SSF55486">
    <property type="entry name" value="Metalloproteases ('zincins'), catalytic domain"/>
    <property type="match status" value="1"/>
</dbReference>
<dbReference type="GO" id="GO:0016251">
    <property type="term" value="F:RNA polymerase II general transcription initiation factor activity"/>
    <property type="evidence" value="ECO:0007669"/>
    <property type="project" value="TreeGrafter"/>
</dbReference>
<keyword evidence="7" id="KW-1185">Reference proteome</keyword>
<dbReference type="Gene3D" id="1.10.390.10">
    <property type="entry name" value="Neutral Protease Domain 2"/>
    <property type="match status" value="1"/>
</dbReference>
<comment type="similarity">
    <text evidence="2">Belongs to the TAF2 family.</text>
</comment>
<keyword evidence="6" id="KW-0539">Nucleus</keyword>
<evidence type="ECO:0000256" key="1">
    <source>
        <dbReference type="ARBA" id="ARBA00004123"/>
    </source>
</evidence>
<evidence type="ECO:0000256" key="2">
    <source>
        <dbReference type="ARBA" id="ARBA00010937"/>
    </source>
</evidence>
<sequence length="474" mass="55067">MNSCDFRILSQSVQISQINFEKQSFRVSTEIAFIPLKSNLSNIILNIGRDCILPNEARFEGFGKVTIDDFDAIYTRNIFNLNFSTDQSNYSIQSCKKAFIEAIDSHLGDLIIKIPDQCINYVQTHKVMKLAMDLIVSKPRNVSTKEWLPCFESPSQLCVWRFEFTVPKNLTAICCGDLIDTTSVLDDDSLKTFHYQLLVPTAPGNIGFAIGDFQMYVQPEMPEIISFVLPSLMPLLRHTMTSLNRIFVFFEELLSCRFPYSTYWQVFVDQTPDELTTYSGLSIFSLNILYHKKILDTVQHMRQILAKAVAQQFFGCFVTSKDFSEICFMTGIFVERFFGTCEFLFQVQKFLKDSCEYESRFGPITLRSKSEEFDESSSDRSLPELCSLLYLETLFKRGHLILRMLDKRLPKEQFIKFMRPQGYKPCRHKISKLYLGFIRFFWVGTMYFFILKSSELLIAKIMFGQLQCPKYDNP</sequence>
<dbReference type="GO" id="GO:0000976">
    <property type="term" value="F:transcription cis-regulatory region binding"/>
    <property type="evidence" value="ECO:0007669"/>
    <property type="project" value="TreeGrafter"/>
</dbReference>
<dbReference type="WBParaSite" id="scaffold4081_cov166.g7613">
    <property type="protein sequence ID" value="scaffold4081_cov166.g7613"/>
    <property type="gene ID" value="scaffold4081_cov166.g7613"/>
</dbReference>
<evidence type="ECO:0000313" key="8">
    <source>
        <dbReference type="WBParaSite" id="scaffold4081_cov166.g7613"/>
    </source>
</evidence>
<dbReference type="AlphaFoldDB" id="A0A915MIQ4"/>
<keyword evidence="5" id="KW-0804">Transcription</keyword>
<name>A0A915MIQ4_MELJA</name>
<dbReference type="InterPro" id="IPR027268">
    <property type="entry name" value="Peptidase_M4/M1_CTD_sf"/>
</dbReference>
<evidence type="ECO:0000256" key="4">
    <source>
        <dbReference type="ARBA" id="ARBA00023015"/>
    </source>
</evidence>
<dbReference type="GO" id="GO:0006367">
    <property type="term" value="P:transcription initiation at RNA polymerase II promoter"/>
    <property type="evidence" value="ECO:0007669"/>
    <property type="project" value="TreeGrafter"/>
</dbReference>
<dbReference type="Proteomes" id="UP000887561">
    <property type="component" value="Unplaced"/>
</dbReference>
<proteinExistence type="inferred from homology"/>
<dbReference type="GO" id="GO:0003682">
    <property type="term" value="F:chromatin binding"/>
    <property type="evidence" value="ECO:0007669"/>
    <property type="project" value="TreeGrafter"/>
</dbReference>
<dbReference type="SUPFAM" id="SSF63737">
    <property type="entry name" value="Leukotriene A4 hydrolase N-terminal domain"/>
    <property type="match status" value="1"/>
</dbReference>
<dbReference type="GO" id="GO:0005669">
    <property type="term" value="C:transcription factor TFIID complex"/>
    <property type="evidence" value="ECO:0007669"/>
    <property type="project" value="InterPro"/>
</dbReference>
<dbReference type="PANTHER" id="PTHR15137:SF9">
    <property type="entry name" value="TRANSCRIPTION INITIATION FACTOR TFIID SUBUNIT 2"/>
    <property type="match status" value="1"/>
</dbReference>
<evidence type="ECO:0000256" key="6">
    <source>
        <dbReference type="ARBA" id="ARBA00023242"/>
    </source>
</evidence>
<dbReference type="Gene3D" id="2.60.40.1730">
    <property type="entry name" value="tricorn interacting facor f3 domain"/>
    <property type="match status" value="1"/>
</dbReference>
<dbReference type="PANTHER" id="PTHR15137">
    <property type="entry name" value="TRANSCRIPTION INITIATION FACTOR TFIID"/>
    <property type="match status" value="1"/>
</dbReference>
<comment type="subcellular location">
    <subcellularLocation>
        <location evidence="1">Nucleus</location>
    </subcellularLocation>
</comment>
<accession>A0A915MIQ4</accession>
<reference evidence="8" key="1">
    <citation type="submission" date="2022-11" db="UniProtKB">
        <authorList>
            <consortium name="WormBaseParasite"/>
        </authorList>
    </citation>
    <scope>IDENTIFICATION</scope>
</reference>
<evidence type="ECO:0000313" key="7">
    <source>
        <dbReference type="Proteomes" id="UP000887561"/>
    </source>
</evidence>
<evidence type="ECO:0000256" key="5">
    <source>
        <dbReference type="ARBA" id="ARBA00023163"/>
    </source>
</evidence>